<sequence length="216" mass="23958">MLGATNSDDVLPSNGRTLEIQLNATKRTLGFTDDDRAKAYLLSVRPFFTRLDSGGSVRMCRVLERVNRVKSHILEDFKKYALPAYFDTLGVKQEELSRNDAVTLLSDDAIWKGLSVTAAIDGVEAIFLRSGFGNRVVQATTVGQTKVVHCARGHVALVLTFVQKVLEVIAGLRPLRRHGKMPPTYDVWRHQLGVGCTLLVNDKAYEGLRLFDGRNA</sequence>
<proteinExistence type="predicted"/>
<accession>A0ACC3C9R3</accession>
<gene>
    <name evidence="1" type="ORF">I4F81_009467</name>
</gene>
<dbReference type="Proteomes" id="UP000798662">
    <property type="component" value="Chromosome 3"/>
</dbReference>
<dbReference type="EMBL" id="CM020620">
    <property type="protein sequence ID" value="KAK1866955.1"/>
    <property type="molecule type" value="Genomic_DNA"/>
</dbReference>
<organism evidence="1 2">
    <name type="scientific">Pyropia yezoensis</name>
    <name type="common">Susabi-nori</name>
    <name type="synonym">Porphyra yezoensis</name>
    <dbReference type="NCBI Taxonomy" id="2788"/>
    <lineage>
        <taxon>Eukaryota</taxon>
        <taxon>Rhodophyta</taxon>
        <taxon>Bangiophyceae</taxon>
        <taxon>Bangiales</taxon>
        <taxon>Bangiaceae</taxon>
        <taxon>Pyropia</taxon>
    </lineage>
</organism>
<evidence type="ECO:0000313" key="1">
    <source>
        <dbReference type="EMBL" id="KAK1866955.1"/>
    </source>
</evidence>
<name>A0ACC3C9R3_PYRYE</name>
<keyword evidence="2" id="KW-1185">Reference proteome</keyword>
<comment type="caution">
    <text evidence="1">The sequence shown here is derived from an EMBL/GenBank/DDBJ whole genome shotgun (WGS) entry which is preliminary data.</text>
</comment>
<evidence type="ECO:0000313" key="2">
    <source>
        <dbReference type="Proteomes" id="UP000798662"/>
    </source>
</evidence>
<reference evidence="1" key="1">
    <citation type="submission" date="2019-11" db="EMBL/GenBank/DDBJ databases">
        <title>Nori genome reveals adaptations in red seaweeds to the harsh intertidal environment.</title>
        <authorList>
            <person name="Wang D."/>
            <person name="Mao Y."/>
        </authorList>
    </citation>
    <scope>NUCLEOTIDE SEQUENCE</scope>
    <source>
        <tissue evidence="1">Gametophyte</tissue>
    </source>
</reference>
<protein>
    <submittedName>
        <fullName evidence="1">Uncharacterized protein</fullName>
    </submittedName>
</protein>